<evidence type="ECO:0000313" key="3">
    <source>
        <dbReference type="Proteomes" id="UP000708208"/>
    </source>
</evidence>
<dbReference type="Proteomes" id="UP000708208">
    <property type="component" value="Unassembled WGS sequence"/>
</dbReference>
<dbReference type="AlphaFoldDB" id="A0A8J2PRT6"/>
<accession>A0A8J2PRT6</accession>
<comment type="caution">
    <text evidence="2">The sequence shown here is derived from an EMBL/GenBank/DDBJ whole genome shotgun (WGS) entry which is preliminary data.</text>
</comment>
<gene>
    <name evidence="2" type="ORF">AFUS01_LOCUS43738</name>
</gene>
<reference evidence="2" key="1">
    <citation type="submission" date="2021-06" db="EMBL/GenBank/DDBJ databases">
        <authorList>
            <person name="Hodson N. C."/>
            <person name="Mongue J. A."/>
            <person name="Jaron S. K."/>
        </authorList>
    </citation>
    <scope>NUCLEOTIDE SEQUENCE</scope>
</reference>
<feature type="region of interest" description="Disordered" evidence="1">
    <location>
        <begin position="165"/>
        <end position="229"/>
    </location>
</feature>
<sequence length="452" mass="50085">MSKSNPYGIYENIPFVQSEKKQFSSNFNTNGIVSPTTSAGTSDLRGNICRIGSPNPTSHVPSLAGNKISDSWFSNSFVNAGGFAIKSVSEPKNDIDICQSNSRAGSVGRSGDFVNSQFSPSGRMHQAVKYRGAKTSPMSKTTDEWDFLSTLNDILRKENFLSDSDQSENKIYGGRVSNYGTSGVPENREYTPSKDISSRSMSTEPSTSLVQIPMSPRPPRPARRSDGRRKDFMKARSMNLDGVLPVNNLPSDILAPPIHFTDDDTFGAKRYDSFGKQQVHHGIPLSSHPNLPSSMPTAGSKERSPSPTHVPTMPVTKSCLSNTMSSSLDSIYDRLKSVEEYEKNYVNNTNFLPPLPFQSSKREAIGGRHLPDYPRPYNQPPISNGFNASYDNGLNSSSSTDWSHYKHLQQDFNGEMKNLDKNSMPDVSVPNYWMMPQFKSRSYGSLKVIYCQ</sequence>
<name>A0A8J2PRT6_9HEXA</name>
<protein>
    <submittedName>
        <fullName evidence="2">Uncharacterized protein</fullName>
    </submittedName>
</protein>
<organism evidence="2 3">
    <name type="scientific">Allacma fusca</name>
    <dbReference type="NCBI Taxonomy" id="39272"/>
    <lineage>
        <taxon>Eukaryota</taxon>
        <taxon>Metazoa</taxon>
        <taxon>Ecdysozoa</taxon>
        <taxon>Arthropoda</taxon>
        <taxon>Hexapoda</taxon>
        <taxon>Collembola</taxon>
        <taxon>Symphypleona</taxon>
        <taxon>Sminthuridae</taxon>
        <taxon>Allacma</taxon>
    </lineage>
</organism>
<feature type="compositionally biased region" description="Polar residues" evidence="1">
    <location>
        <begin position="287"/>
        <end position="297"/>
    </location>
</feature>
<evidence type="ECO:0000256" key="1">
    <source>
        <dbReference type="SAM" id="MobiDB-lite"/>
    </source>
</evidence>
<keyword evidence="3" id="KW-1185">Reference proteome</keyword>
<feature type="compositionally biased region" description="Low complexity" evidence="1">
    <location>
        <begin position="198"/>
        <end position="208"/>
    </location>
</feature>
<dbReference type="EMBL" id="CAJVCH010570160">
    <property type="protein sequence ID" value="CAG7834210.1"/>
    <property type="molecule type" value="Genomic_DNA"/>
</dbReference>
<evidence type="ECO:0000313" key="2">
    <source>
        <dbReference type="EMBL" id="CAG7834210.1"/>
    </source>
</evidence>
<proteinExistence type="predicted"/>
<feature type="region of interest" description="Disordered" evidence="1">
    <location>
        <begin position="280"/>
        <end position="312"/>
    </location>
</feature>